<organism evidence="1 2">
    <name type="scientific">Orenia marismortui</name>
    <dbReference type="NCBI Taxonomy" id="46469"/>
    <lineage>
        <taxon>Bacteria</taxon>
        <taxon>Bacillati</taxon>
        <taxon>Bacillota</taxon>
        <taxon>Clostridia</taxon>
        <taxon>Halanaerobiales</taxon>
        <taxon>Halobacteroidaceae</taxon>
        <taxon>Orenia</taxon>
    </lineage>
</organism>
<dbReference type="RefSeq" id="WP_166667858.1">
    <property type="nucleotide sequence ID" value="NZ_SOEG01000002.1"/>
</dbReference>
<sequence>MSAKGQRKSDDLPITYTSKYKIKFDNFEFIALDKLEIKKSIYDHTKVSIAGVISEDNLADYERHLEQQDPKLVITYDNDDSKILFKGIIKNYSFAYKNHDYFLNLEGISYSSLLSKRRNNRIYQNLETTYQEVFDQLMEANSEFNLTFADDSLGTTPLVSADYPVVLQYKESEWDFIRRIASYLNQLVIVDDTKDTSEKINIQLGPHNAPAKELNNVFGAKRKKTARKNIKFNYYKVKGHEHFRSDNIFDVGKKVNYKLSNQSEDTIELIIIKNRIYIANGILSSDLTLLREDDINLEKERRKISIAGRSFRAEVKKVEKNHKAQVEFIDLEDKFDQSKAFYFPIDKPYTNAYFAPEVGDVVDIYFKSKNEKHATLKSSSIDKEEEIENEPADKIIITPGGYKIRINNDSILISAKDDKSLVELQEESITMLSEKNRIKMNKDLIEMKTKKGKVVMDKATTELSFGGKKIEISNSGINMS</sequence>
<evidence type="ECO:0000313" key="2">
    <source>
        <dbReference type="Proteomes" id="UP000295832"/>
    </source>
</evidence>
<accession>A0A4R8HQG4</accession>
<dbReference type="AlphaFoldDB" id="A0A4R8HQG4"/>
<gene>
    <name evidence="1" type="ORF">C7959_102111</name>
</gene>
<evidence type="ECO:0000313" key="1">
    <source>
        <dbReference type="EMBL" id="TDX58973.1"/>
    </source>
</evidence>
<keyword evidence="2" id="KW-1185">Reference proteome</keyword>
<proteinExistence type="predicted"/>
<comment type="caution">
    <text evidence="1">The sequence shown here is derived from an EMBL/GenBank/DDBJ whole genome shotgun (WGS) entry which is preliminary data.</text>
</comment>
<dbReference type="Gene3D" id="2.30.110.50">
    <property type="match status" value="1"/>
</dbReference>
<dbReference type="SUPFAM" id="SSF69279">
    <property type="entry name" value="Phage tail proteins"/>
    <property type="match status" value="1"/>
</dbReference>
<dbReference type="STRING" id="926561.GCA_000379025_01969"/>
<dbReference type="Proteomes" id="UP000295832">
    <property type="component" value="Unassembled WGS sequence"/>
</dbReference>
<reference evidence="1 2" key="1">
    <citation type="submission" date="2019-03" db="EMBL/GenBank/DDBJ databases">
        <title>Subsurface microbial communities from deep shales in Ohio and West Virginia, USA.</title>
        <authorList>
            <person name="Wrighton K."/>
        </authorList>
    </citation>
    <scope>NUCLEOTIDE SEQUENCE [LARGE SCALE GENOMIC DNA]</scope>
    <source>
        <strain evidence="1 2">MSL 6dP</strain>
    </source>
</reference>
<dbReference type="Gene3D" id="3.55.50.10">
    <property type="entry name" value="Baseplate protein-like domains"/>
    <property type="match status" value="1"/>
</dbReference>
<dbReference type="EMBL" id="SOEG01000002">
    <property type="protein sequence ID" value="TDX58973.1"/>
    <property type="molecule type" value="Genomic_DNA"/>
</dbReference>
<name>A0A4R8HQG4_9FIRM</name>
<protein>
    <submittedName>
        <fullName evidence="1">Late control gene D protein (GPD)</fullName>
    </submittedName>
</protein>